<dbReference type="GO" id="GO:0005634">
    <property type="term" value="C:nucleus"/>
    <property type="evidence" value="ECO:0007669"/>
    <property type="project" value="TreeGrafter"/>
</dbReference>
<reference evidence="1 2" key="1">
    <citation type="journal article" date="2018" name="G3 (Bethesda)">
        <title>Phylogenetic and Phylogenomic Definition of Rhizopus Species.</title>
        <authorList>
            <person name="Gryganskyi A.P."/>
            <person name="Golan J."/>
            <person name="Dolatabadi S."/>
            <person name="Mondo S."/>
            <person name="Robb S."/>
            <person name="Idnurm A."/>
            <person name="Muszewska A."/>
            <person name="Steczkiewicz K."/>
            <person name="Masonjones S."/>
            <person name="Liao H.L."/>
            <person name="Gajdeczka M.T."/>
            <person name="Anike F."/>
            <person name="Vuek A."/>
            <person name="Anishchenko I.M."/>
            <person name="Voigt K."/>
            <person name="de Hoog G.S."/>
            <person name="Smith M.E."/>
            <person name="Heitman J."/>
            <person name="Vilgalys R."/>
            <person name="Stajich J.E."/>
        </authorList>
    </citation>
    <scope>NUCLEOTIDE SEQUENCE [LARGE SCALE GENOMIC DNA]</scope>
    <source>
        <strain evidence="1 2">LSU 92-RS-03</strain>
    </source>
</reference>
<dbReference type="GO" id="GO:0008832">
    <property type="term" value="F:dGTPase activity"/>
    <property type="evidence" value="ECO:0007669"/>
    <property type="project" value="TreeGrafter"/>
</dbReference>
<evidence type="ECO:0000313" key="2">
    <source>
        <dbReference type="Proteomes" id="UP000253551"/>
    </source>
</evidence>
<feature type="non-terminal residue" evidence="1">
    <location>
        <position position="1"/>
    </location>
</feature>
<dbReference type="STRING" id="4846.A0A367KBK0"/>
<dbReference type="GO" id="GO:0006203">
    <property type="term" value="P:dGTP catabolic process"/>
    <property type="evidence" value="ECO:0007669"/>
    <property type="project" value="TreeGrafter"/>
</dbReference>
<organism evidence="1 2">
    <name type="scientific">Rhizopus stolonifer</name>
    <name type="common">Rhizopus nigricans</name>
    <dbReference type="NCBI Taxonomy" id="4846"/>
    <lineage>
        <taxon>Eukaryota</taxon>
        <taxon>Fungi</taxon>
        <taxon>Fungi incertae sedis</taxon>
        <taxon>Mucoromycota</taxon>
        <taxon>Mucoromycotina</taxon>
        <taxon>Mucoromycetes</taxon>
        <taxon>Mucorales</taxon>
        <taxon>Mucorineae</taxon>
        <taxon>Rhizopodaceae</taxon>
        <taxon>Rhizopus</taxon>
    </lineage>
</organism>
<dbReference type="EMBL" id="PJQM01001929">
    <property type="protein sequence ID" value="RCH99623.1"/>
    <property type="molecule type" value="Genomic_DNA"/>
</dbReference>
<dbReference type="AlphaFoldDB" id="A0A367KBK0"/>
<proteinExistence type="predicted"/>
<evidence type="ECO:0000313" key="1">
    <source>
        <dbReference type="EMBL" id="RCH99623.1"/>
    </source>
</evidence>
<dbReference type="OrthoDB" id="9991235at2759"/>
<accession>A0A367KBK0</accession>
<name>A0A367KBK0_RHIST</name>
<dbReference type="InterPro" id="IPR050135">
    <property type="entry name" value="dGTPase-like"/>
</dbReference>
<protein>
    <submittedName>
        <fullName evidence="1">SAM domain and HD domain protein</fullName>
    </submittedName>
</protein>
<gene>
    <name evidence="1" type="primary">SAMHD1_2</name>
    <name evidence="1" type="ORF">CU098_011949</name>
</gene>
<dbReference type="PANTHER" id="PTHR11373:SF4">
    <property type="entry name" value="DEOXYNUCLEOSIDE TRIPHOSPHATE TRIPHOSPHOHYDROLASE SAMHD1"/>
    <property type="match status" value="1"/>
</dbReference>
<dbReference type="PANTHER" id="PTHR11373">
    <property type="entry name" value="DEOXYNUCLEOSIDE TRIPHOSPHATE TRIPHOSPHOHYDROLASE"/>
    <property type="match status" value="1"/>
</dbReference>
<keyword evidence="2" id="KW-1185">Reference proteome</keyword>
<dbReference type="Proteomes" id="UP000253551">
    <property type="component" value="Unassembled WGS sequence"/>
</dbReference>
<dbReference type="Gene3D" id="3.30.70.2760">
    <property type="match status" value="1"/>
</dbReference>
<comment type="caution">
    <text evidence="1">The sequence shown here is derived from an EMBL/GenBank/DDBJ whole genome shotgun (WGS) entry which is preliminary data.</text>
</comment>
<sequence length="118" mass="13727">LVEHDVIVSFSSINYSMKENNPVDSIRFFSKFNGQESFNISQEKVSYMIPRKFQDINLRIFTRDPSKMLAIQKAFRRYLSQITKTETVVDPTVSVPAEYQNLVFSKRRRMSSCDNGST</sequence>